<proteinExistence type="predicted"/>
<feature type="coiled-coil region" evidence="1">
    <location>
        <begin position="276"/>
        <end position="303"/>
    </location>
</feature>
<dbReference type="SUPFAM" id="SSF103473">
    <property type="entry name" value="MFS general substrate transporter"/>
    <property type="match status" value="1"/>
</dbReference>
<gene>
    <name evidence="4" type="ORF">USDA257_c54390</name>
</gene>
<dbReference type="Proteomes" id="UP000006180">
    <property type="component" value="Chromosome"/>
</dbReference>
<organism evidence="4 5">
    <name type="scientific">Sinorhizobium fredii (strain USDA 257)</name>
    <dbReference type="NCBI Taxonomy" id="1185652"/>
    <lineage>
        <taxon>Bacteria</taxon>
        <taxon>Pseudomonadati</taxon>
        <taxon>Pseudomonadota</taxon>
        <taxon>Alphaproteobacteria</taxon>
        <taxon>Hyphomicrobiales</taxon>
        <taxon>Rhizobiaceae</taxon>
        <taxon>Sinorhizobium/Ensifer group</taxon>
        <taxon>Sinorhizobium</taxon>
    </lineage>
</organism>
<name>I3XDK5_SINF2</name>
<feature type="transmembrane region" description="Helical" evidence="3">
    <location>
        <begin position="122"/>
        <end position="143"/>
    </location>
</feature>
<dbReference type="AlphaFoldDB" id="I3XDK5"/>
<keyword evidence="3" id="KW-1133">Transmembrane helix</keyword>
<evidence type="ECO:0008006" key="6">
    <source>
        <dbReference type="Google" id="ProtNLM"/>
    </source>
</evidence>
<feature type="transmembrane region" description="Helical" evidence="3">
    <location>
        <begin position="184"/>
        <end position="206"/>
    </location>
</feature>
<dbReference type="HOGENOM" id="CLU_615125_0_0_5"/>
<feature type="region of interest" description="Disordered" evidence="2">
    <location>
        <begin position="1"/>
        <end position="23"/>
    </location>
</feature>
<dbReference type="InterPro" id="IPR036259">
    <property type="entry name" value="MFS_trans_sf"/>
</dbReference>
<feature type="region of interest" description="Disordered" evidence="2">
    <location>
        <begin position="506"/>
        <end position="529"/>
    </location>
</feature>
<feature type="transmembrane region" description="Helical" evidence="3">
    <location>
        <begin position="149"/>
        <end position="172"/>
    </location>
</feature>
<dbReference type="KEGG" id="sfd:USDA257_c54390"/>
<reference evidence="4 5" key="1">
    <citation type="journal article" date="2012" name="J. Bacteriol.">
        <title>Complete genome sequence of the broad-host-range strain Sinorhizobium fredii USDA257.</title>
        <authorList>
            <person name="Schuldes J."/>
            <person name="Rodriguez Orbegoso M."/>
            <person name="Schmeisser C."/>
            <person name="Krishnan H.B."/>
            <person name="Daniel R."/>
            <person name="Streit W.R."/>
        </authorList>
    </citation>
    <scope>NUCLEOTIDE SEQUENCE [LARGE SCALE GENOMIC DNA]</scope>
    <source>
        <strain evidence="4 5">USDA 257</strain>
    </source>
</reference>
<accession>I3XDK5</accession>
<sequence>MSTVGPQDHRRLRRTGPAPAAARPACRQYRVVAGVQRRTPGFSSVLSRGLRRRSACRASCGRAMHAKGTRLHSAPPKERPLFRPHLHILLRNTFLAEILPMALGASQRLHDGVAAVETMTRFALAVLALASGVYTYLGVRSILDGSPTSVFFAAIIYSASVSVGIYAFWTYMARFYPHVTTHTGRAAMLGVMALGAAMIIAMSSWLNAAALAGSAAETVEDYTADLDQAHQNALAAQSLLPDIQRASERFAQLAASERQSGALTGTTGSGSVVQLLSQMSAQMKELENGINASREQVTTLFNEGQKRLETMRTLVSAPGAIEPRADQFSSEVVALTGVIASLGQTSIAPSIRRAADDLSLGFIAPVADGGDADLVNRQDRVMETVRTSVAAQSKVLSDAADEILARAPVAERRFVPLSSAEAVLRYATDFIPAWSGAISIDLLPGVLVFILAAVHSAIRKQEEKLPFAERITAAELLQALEVRRAVTANGINLGEMGAQAEIESMAEEPNNITSLDPRTRAKDRSHEDR</sequence>
<dbReference type="eggNOG" id="ENOG502Z7PT">
    <property type="taxonomic scope" value="Bacteria"/>
</dbReference>
<keyword evidence="1" id="KW-0175">Coiled coil</keyword>
<evidence type="ECO:0000313" key="4">
    <source>
        <dbReference type="EMBL" id="AFL53961.1"/>
    </source>
</evidence>
<keyword evidence="3" id="KW-0472">Membrane</keyword>
<evidence type="ECO:0000256" key="2">
    <source>
        <dbReference type="SAM" id="MobiDB-lite"/>
    </source>
</evidence>
<protein>
    <recommendedName>
        <fullName evidence="6">Transmembrane protein</fullName>
    </recommendedName>
</protein>
<keyword evidence="3" id="KW-0812">Transmembrane</keyword>
<dbReference type="PATRIC" id="fig|1185652.3.peg.5647"/>
<evidence type="ECO:0000313" key="5">
    <source>
        <dbReference type="Proteomes" id="UP000006180"/>
    </source>
</evidence>
<feature type="compositionally biased region" description="Basic and acidic residues" evidence="2">
    <location>
        <begin position="517"/>
        <end position="529"/>
    </location>
</feature>
<evidence type="ECO:0000256" key="3">
    <source>
        <dbReference type="SAM" id="Phobius"/>
    </source>
</evidence>
<dbReference type="EMBL" id="CP003563">
    <property type="protein sequence ID" value="AFL53961.1"/>
    <property type="molecule type" value="Genomic_DNA"/>
</dbReference>
<dbReference type="STRING" id="1185652.USDA257_c54390"/>
<evidence type="ECO:0000256" key="1">
    <source>
        <dbReference type="SAM" id="Coils"/>
    </source>
</evidence>